<dbReference type="PANTHER" id="PTHR42711">
    <property type="entry name" value="ABC TRANSPORTER ATP-BINDING PROTEIN"/>
    <property type="match status" value="1"/>
</dbReference>
<dbReference type="EMBL" id="PFLF01000113">
    <property type="protein sequence ID" value="PIY68556.1"/>
    <property type="molecule type" value="Genomic_DNA"/>
</dbReference>
<protein>
    <recommendedName>
        <fullName evidence="4">ABC transporter domain-containing protein</fullName>
    </recommendedName>
</protein>
<evidence type="ECO:0000256" key="2">
    <source>
        <dbReference type="ARBA" id="ARBA00022741"/>
    </source>
</evidence>
<organism evidence="5 6">
    <name type="scientific">Candidatus Roizmanbacteria bacterium CG_4_10_14_0_8_um_filter_39_9</name>
    <dbReference type="NCBI Taxonomy" id="1974829"/>
    <lineage>
        <taxon>Bacteria</taxon>
        <taxon>Candidatus Roizmaniibacteriota</taxon>
    </lineage>
</organism>
<sequence length="322" mass="36968">MISVKNLTKIYQVHIRQANLLKDIFFRTYKDKAALQNASFSIGENELVGFIGPNGAGKTTTLKILAGILYPTSGTVSVLGTVPFEKNHAFLQQIAFIMGQRNQLIWDLPASDTFALQKEIYSIKDHMYKKQVEMLGGLLKCDHLFDKPVKTLSMGERMKMELISGLLHKPRLIFFDEPTIGLDIFSQEIIRNFIKSYQSESRATIILTSHYLEDVKQLAKRLIIIDKGSIVYDGSMNNIIEQYSKIKLLTVVLDKTVNQMEIRAVAPPFKYKYPKVVYKVKKEELPEKMKLVVKYLPFSDLTVEDASIEEIIKQFFKEKTWE</sequence>
<dbReference type="SMART" id="SM00382">
    <property type="entry name" value="AAA"/>
    <property type="match status" value="1"/>
</dbReference>
<comment type="caution">
    <text evidence="5">The sequence shown here is derived from an EMBL/GenBank/DDBJ whole genome shotgun (WGS) entry which is preliminary data.</text>
</comment>
<dbReference type="PROSITE" id="PS50893">
    <property type="entry name" value="ABC_TRANSPORTER_2"/>
    <property type="match status" value="1"/>
</dbReference>
<dbReference type="GO" id="GO:0005524">
    <property type="term" value="F:ATP binding"/>
    <property type="evidence" value="ECO:0007669"/>
    <property type="project" value="UniProtKB-KW"/>
</dbReference>
<evidence type="ECO:0000256" key="1">
    <source>
        <dbReference type="ARBA" id="ARBA00022448"/>
    </source>
</evidence>
<accession>A0A2M7QBE6</accession>
<dbReference type="InterPro" id="IPR027417">
    <property type="entry name" value="P-loop_NTPase"/>
</dbReference>
<name>A0A2M7QBE6_9BACT</name>
<dbReference type="AlphaFoldDB" id="A0A2M7QBE6"/>
<proteinExistence type="predicted"/>
<dbReference type="InterPro" id="IPR003593">
    <property type="entry name" value="AAA+_ATPase"/>
</dbReference>
<dbReference type="Proteomes" id="UP000230108">
    <property type="component" value="Unassembled WGS sequence"/>
</dbReference>
<feature type="domain" description="ABC transporter" evidence="4">
    <location>
        <begin position="15"/>
        <end position="252"/>
    </location>
</feature>
<keyword evidence="1" id="KW-0813">Transport</keyword>
<evidence type="ECO:0000313" key="5">
    <source>
        <dbReference type="EMBL" id="PIY68556.1"/>
    </source>
</evidence>
<dbReference type="SUPFAM" id="SSF52540">
    <property type="entry name" value="P-loop containing nucleoside triphosphate hydrolases"/>
    <property type="match status" value="1"/>
</dbReference>
<gene>
    <name evidence="5" type="ORF">COY90_05350</name>
</gene>
<dbReference type="PANTHER" id="PTHR42711:SF4">
    <property type="entry name" value="ABC TRANSPORTER RELATED"/>
    <property type="match status" value="1"/>
</dbReference>
<dbReference type="Gene3D" id="3.40.50.300">
    <property type="entry name" value="P-loop containing nucleotide triphosphate hydrolases"/>
    <property type="match status" value="1"/>
</dbReference>
<evidence type="ECO:0000313" key="6">
    <source>
        <dbReference type="Proteomes" id="UP000230108"/>
    </source>
</evidence>
<keyword evidence="3" id="KW-0067">ATP-binding</keyword>
<keyword evidence="2" id="KW-0547">Nucleotide-binding</keyword>
<dbReference type="GO" id="GO:0016887">
    <property type="term" value="F:ATP hydrolysis activity"/>
    <property type="evidence" value="ECO:0007669"/>
    <property type="project" value="InterPro"/>
</dbReference>
<evidence type="ECO:0000259" key="4">
    <source>
        <dbReference type="PROSITE" id="PS50893"/>
    </source>
</evidence>
<reference evidence="6" key="1">
    <citation type="submission" date="2017-09" db="EMBL/GenBank/DDBJ databases">
        <title>Depth-based differentiation of microbial function through sediment-hosted aquifers and enrichment of novel symbionts in the deep terrestrial subsurface.</title>
        <authorList>
            <person name="Probst A.J."/>
            <person name="Ladd B."/>
            <person name="Jarett J.K."/>
            <person name="Geller-Mcgrath D.E."/>
            <person name="Sieber C.M.K."/>
            <person name="Emerson J.B."/>
            <person name="Anantharaman K."/>
            <person name="Thomas B.C."/>
            <person name="Malmstrom R."/>
            <person name="Stieglmeier M."/>
            <person name="Klingl A."/>
            <person name="Woyke T."/>
            <person name="Ryan C.M."/>
            <person name="Banfield J.F."/>
        </authorList>
    </citation>
    <scope>NUCLEOTIDE SEQUENCE [LARGE SCALE GENOMIC DNA]</scope>
</reference>
<dbReference type="InterPro" id="IPR050763">
    <property type="entry name" value="ABC_transporter_ATP-binding"/>
</dbReference>
<dbReference type="InterPro" id="IPR003439">
    <property type="entry name" value="ABC_transporter-like_ATP-bd"/>
</dbReference>
<dbReference type="Pfam" id="PF00005">
    <property type="entry name" value="ABC_tran"/>
    <property type="match status" value="1"/>
</dbReference>
<evidence type="ECO:0000256" key="3">
    <source>
        <dbReference type="ARBA" id="ARBA00022840"/>
    </source>
</evidence>